<feature type="region of interest" description="Disordered" evidence="1">
    <location>
        <begin position="54"/>
        <end position="95"/>
    </location>
</feature>
<accession>A0A1K1S1B8</accession>
<evidence type="ECO:0000259" key="2">
    <source>
        <dbReference type="PROSITE" id="PS50076"/>
    </source>
</evidence>
<proteinExistence type="predicted"/>
<dbReference type="STRING" id="546364.SAMN04489730_4442"/>
<dbReference type="Proteomes" id="UP000182740">
    <property type="component" value="Unassembled WGS sequence"/>
</dbReference>
<name>A0A1K1S1B8_9PSEU</name>
<feature type="domain" description="J" evidence="2">
    <location>
        <begin position="4"/>
        <end position="58"/>
    </location>
</feature>
<dbReference type="OrthoDB" id="166297at2"/>
<dbReference type="RefSeq" id="WP_072478071.1">
    <property type="nucleotide sequence ID" value="NZ_FPJG01000006.1"/>
</dbReference>
<dbReference type="SUPFAM" id="SSF46565">
    <property type="entry name" value="Chaperone J-domain"/>
    <property type="match status" value="1"/>
</dbReference>
<sequence>MTPDPHAVLGIDRDATPAEITAAYRRAVRACHPDTAHPDRDRLAAVIAAYRRLRESAPPPPADAGESHRVPVRFHTSPRPPDVRVGPVRREPPRR</sequence>
<dbReference type="EMBL" id="FPJG01000006">
    <property type="protein sequence ID" value="SFW78102.1"/>
    <property type="molecule type" value="Genomic_DNA"/>
</dbReference>
<dbReference type="SMART" id="SM00271">
    <property type="entry name" value="DnaJ"/>
    <property type="match status" value="1"/>
</dbReference>
<reference evidence="4" key="1">
    <citation type="submission" date="2016-11" db="EMBL/GenBank/DDBJ databases">
        <authorList>
            <person name="Varghese N."/>
            <person name="Submissions S."/>
        </authorList>
    </citation>
    <scope>NUCLEOTIDE SEQUENCE [LARGE SCALE GENOMIC DNA]</scope>
    <source>
        <strain evidence="4">DSM 44671</strain>
    </source>
</reference>
<dbReference type="CDD" id="cd06257">
    <property type="entry name" value="DnaJ"/>
    <property type="match status" value="1"/>
</dbReference>
<protein>
    <submittedName>
        <fullName evidence="3">DnaJ domain-containing protein</fullName>
    </submittedName>
</protein>
<dbReference type="Pfam" id="PF00226">
    <property type="entry name" value="DnaJ"/>
    <property type="match status" value="1"/>
</dbReference>
<organism evidence="3 4">
    <name type="scientific">Amycolatopsis australiensis</name>
    <dbReference type="NCBI Taxonomy" id="546364"/>
    <lineage>
        <taxon>Bacteria</taxon>
        <taxon>Bacillati</taxon>
        <taxon>Actinomycetota</taxon>
        <taxon>Actinomycetes</taxon>
        <taxon>Pseudonocardiales</taxon>
        <taxon>Pseudonocardiaceae</taxon>
        <taxon>Amycolatopsis</taxon>
    </lineage>
</organism>
<keyword evidence="4" id="KW-1185">Reference proteome</keyword>
<dbReference type="PROSITE" id="PS50076">
    <property type="entry name" value="DNAJ_2"/>
    <property type="match status" value="1"/>
</dbReference>
<dbReference type="InterPro" id="IPR036869">
    <property type="entry name" value="J_dom_sf"/>
</dbReference>
<dbReference type="InterPro" id="IPR001623">
    <property type="entry name" value="DnaJ_domain"/>
</dbReference>
<dbReference type="AlphaFoldDB" id="A0A1K1S1B8"/>
<dbReference type="Gene3D" id="1.10.287.110">
    <property type="entry name" value="DnaJ domain"/>
    <property type="match status" value="1"/>
</dbReference>
<evidence type="ECO:0000256" key="1">
    <source>
        <dbReference type="SAM" id="MobiDB-lite"/>
    </source>
</evidence>
<evidence type="ECO:0000313" key="3">
    <source>
        <dbReference type="EMBL" id="SFW78102.1"/>
    </source>
</evidence>
<evidence type="ECO:0000313" key="4">
    <source>
        <dbReference type="Proteomes" id="UP000182740"/>
    </source>
</evidence>
<gene>
    <name evidence="3" type="ORF">SAMN04489730_4442</name>
</gene>